<proteinExistence type="predicted"/>
<dbReference type="InterPro" id="IPR000524">
    <property type="entry name" value="Tscrpt_reg_HTH_GntR"/>
</dbReference>
<feature type="domain" description="HTH gntR-type" evidence="4">
    <location>
        <begin position="8"/>
        <end position="76"/>
    </location>
</feature>
<dbReference type="PANTHER" id="PTHR44846:SF1">
    <property type="entry name" value="MANNOSYL-D-GLYCERATE TRANSPORT_METABOLISM SYSTEM REPRESSOR MNGR-RELATED"/>
    <property type="match status" value="1"/>
</dbReference>
<name>A0A9D1LLT0_9CLOT</name>
<dbReference type="GO" id="GO:0003677">
    <property type="term" value="F:DNA binding"/>
    <property type="evidence" value="ECO:0007669"/>
    <property type="project" value="UniProtKB-KW"/>
</dbReference>
<sequence>MIDKNASTPMYEQIAAVLRREILQKKYGERGCIGTHAELTQRFGVSMITVRKAVQLLHDEKLVDIKQGKGTFVRSTLLQDDLSRLTGASNIMQASNLPALVSVPVFEVIETPRRFDADLRAGLGKRCLHIVRIHSVDGTPLSYAEIYLPHLYGRRITKADVEHFTIYQIYQDKLQIPLGIGRQSIRAGRASGDIAGALGVDAGSPVLEIERRAFSASKKLIEYMQMAYEYTKYSFEVELKLSAT</sequence>
<dbReference type="PANTHER" id="PTHR44846">
    <property type="entry name" value="MANNOSYL-D-GLYCERATE TRANSPORT/METABOLISM SYSTEM REPRESSOR MNGR-RELATED"/>
    <property type="match status" value="1"/>
</dbReference>
<dbReference type="InterPro" id="IPR036388">
    <property type="entry name" value="WH-like_DNA-bd_sf"/>
</dbReference>
<dbReference type="InterPro" id="IPR050679">
    <property type="entry name" value="Bact_HTH_transcr_reg"/>
</dbReference>
<dbReference type="AlphaFoldDB" id="A0A9D1LLT0"/>
<dbReference type="SUPFAM" id="SSF46785">
    <property type="entry name" value="Winged helix' DNA-binding domain"/>
    <property type="match status" value="1"/>
</dbReference>
<keyword evidence="3" id="KW-0804">Transcription</keyword>
<reference evidence="5" key="2">
    <citation type="journal article" date="2021" name="PeerJ">
        <title>Extensive microbial diversity within the chicken gut microbiome revealed by metagenomics and culture.</title>
        <authorList>
            <person name="Gilroy R."/>
            <person name="Ravi A."/>
            <person name="Getino M."/>
            <person name="Pursley I."/>
            <person name="Horton D.L."/>
            <person name="Alikhan N.F."/>
            <person name="Baker D."/>
            <person name="Gharbi K."/>
            <person name="Hall N."/>
            <person name="Watson M."/>
            <person name="Adriaenssens E.M."/>
            <person name="Foster-Nyarko E."/>
            <person name="Jarju S."/>
            <person name="Secka A."/>
            <person name="Antonio M."/>
            <person name="Oren A."/>
            <person name="Chaudhuri R.R."/>
            <person name="La Ragione R."/>
            <person name="Hildebrand F."/>
            <person name="Pallen M.J."/>
        </authorList>
    </citation>
    <scope>NUCLEOTIDE SEQUENCE</scope>
    <source>
        <strain evidence="5">CHK191-8634</strain>
    </source>
</reference>
<dbReference type="InterPro" id="IPR011663">
    <property type="entry name" value="UTRA"/>
</dbReference>
<dbReference type="Pfam" id="PF00392">
    <property type="entry name" value="GntR"/>
    <property type="match status" value="1"/>
</dbReference>
<dbReference type="InterPro" id="IPR028978">
    <property type="entry name" value="Chorismate_lyase_/UTRA_dom_sf"/>
</dbReference>
<evidence type="ECO:0000313" key="5">
    <source>
        <dbReference type="EMBL" id="HIU43992.1"/>
    </source>
</evidence>
<dbReference type="SUPFAM" id="SSF64288">
    <property type="entry name" value="Chorismate lyase-like"/>
    <property type="match status" value="1"/>
</dbReference>
<dbReference type="GO" id="GO:0003700">
    <property type="term" value="F:DNA-binding transcription factor activity"/>
    <property type="evidence" value="ECO:0007669"/>
    <property type="project" value="InterPro"/>
</dbReference>
<keyword evidence="2" id="KW-0238">DNA-binding</keyword>
<keyword evidence="1" id="KW-0805">Transcription regulation</keyword>
<reference evidence="5" key="1">
    <citation type="submission" date="2020-10" db="EMBL/GenBank/DDBJ databases">
        <authorList>
            <person name="Gilroy R."/>
        </authorList>
    </citation>
    <scope>NUCLEOTIDE SEQUENCE</scope>
    <source>
        <strain evidence="5">CHK191-8634</strain>
    </source>
</reference>
<gene>
    <name evidence="5" type="ORF">IAB67_06820</name>
</gene>
<evidence type="ECO:0000256" key="1">
    <source>
        <dbReference type="ARBA" id="ARBA00023015"/>
    </source>
</evidence>
<dbReference type="CDD" id="cd07377">
    <property type="entry name" value="WHTH_GntR"/>
    <property type="match status" value="1"/>
</dbReference>
<organism evidence="5 6">
    <name type="scientific">Candidatus Ventrousia excrementavium</name>
    <dbReference type="NCBI Taxonomy" id="2840961"/>
    <lineage>
        <taxon>Bacteria</taxon>
        <taxon>Bacillati</taxon>
        <taxon>Bacillota</taxon>
        <taxon>Clostridia</taxon>
        <taxon>Eubacteriales</taxon>
        <taxon>Clostridiaceae</taxon>
        <taxon>Clostridiaceae incertae sedis</taxon>
        <taxon>Candidatus Ventrousia</taxon>
    </lineage>
</organism>
<accession>A0A9D1LLT0</accession>
<dbReference type="GO" id="GO:0045892">
    <property type="term" value="P:negative regulation of DNA-templated transcription"/>
    <property type="evidence" value="ECO:0007669"/>
    <property type="project" value="TreeGrafter"/>
</dbReference>
<dbReference type="EMBL" id="DVMR01000053">
    <property type="protein sequence ID" value="HIU43992.1"/>
    <property type="molecule type" value="Genomic_DNA"/>
</dbReference>
<dbReference type="Pfam" id="PF07702">
    <property type="entry name" value="UTRA"/>
    <property type="match status" value="1"/>
</dbReference>
<evidence type="ECO:0000313" key="6">
    <source>
        <dbReference type="Proteomes" id="UP000824073"/>
    </source>
</evidence>
<dbReference type="Gene3D" id="3.40.1410.10">
    <property type="entry name" value="Chorismate lyase-like"/>
    <property type="match status" value="1"/>
</dbReference>
<evidence type="ECO:0000256" key="3">
    <source>
        <dbReference type="ARBA" id="ARBA00023163"/>
    </source>
</evidence>
<dbReference type="Proteomes" id="UP000824073">
    <property type="component" value="Unassembled WGS sequence"/>
</dbReference>
<dbReference type="PROSITE" id="PS50949">
    <property type="entry name" value="HTH_GNTR"/>
    <property type="match status" value="1"/>
</dbReference>
<comment type="caution">
    <text evidence="5">The sequence shown here is derived from an EMBL/GenBank/DDBJ whole genome shotgun (WGS) entry which is preliminary data.</text>
</comment>
<evidence type="ECO:0000259" key="4">
    <source>
        <dbReference type="PROSITE" id="PS50949"/>
    </source>
</evidence>
<dbReference type="Gene3D" id="1.10.10.10">
    <property type="entry name" value="Winged helix-like DNA-binding domain superfamily/Winged helix DNA-binding domain"/>
    <property type="match status" value="1"/>
</dbReference>
<protein>
    <submittedName>
        <fullName evidence="5">GntR family transcriptional regulator</fullName>
    </submittedName>
</protein>
<dbReference type="SMART" id="SM00866">
    <property type="entry name" value="UTRA"/>
    <property type="match status" value="1"/>
</dbReference>
<dbReference type="InterPro" id="IPR036390">
    <property type="entry name" value="WH_DNA-bd_sf"/>
</dbReference>
<dbReference type="SMART" id="SM00345">
    <property type="entry name" value="HTH_GNTR"/>
    <property type="match status" value="1"/>
</dbReference>
<evidence type="ECO:0000256" key="2">
    <source>
        <dbReference type="ARBA" id="ARBA00023125"/>
    </source>
</evidence>